<feature type="signal peptide" evidence="1">
    <location>
        <begin position="1"/>
        <end position="18"/>
    </location>
</feature>
<dbReference type="InterPro" id="IPR051532">
    <property type="entry name" value="Ester_Hydrolysis_Enzymes"/>
</dbReference>
<evidence type="ECO:0000259" key="2">
    <source>
        <dbReference type="Pfam" id="PF13472"/>
    </source>
</evidence>
<dbReference type="PROSITE" id="PS01098">
    <property type="entry name" value="LIPASE_GDSL_SER"/>
    <property type="match status" value="1"/>
</dbReference>
<evidence type="ECO:0000313" key="4">
    <source>
        <dbReference type="Proteomes" id="UP000307790"/>
    </source>
</evidence>
<sequence length="201" mass="21806">MSVFPVLFVCLCALLVNGCGGPQLKPLDSDATILAFGDSLTAGKGVAIEQSYPTVLSQLTGLDVINAGVSGEISKDGLARLPEVLDQYPVDLMILIEGGNDILRNLDLSQTQENLDQMIQLAKHRGIDVVLFGVPKKSLFSDSADFYHVLANKHGLIFDDELIADMLRSSQFKSDSVHFNQKGYYKLAARAHELLQDNGAL</sequence>
<gene>
    <name evidence="3" type="ORF">FE810_12660</name>
</gene>
<reference evidence="3 4" key="1">
    <citation type="submission" date="2019-05" db="EMBL/GenBank/DDBJ databases">
        <title>Genome sequences of Thalassotalea litorea 1K03283.</title>
        <authorList>
            <person name="Zhang D."/>
        </authorList>
    </citation>
    <scope>NUCLEOTIDE SEQUENCE [LARGE SCALE GENOMIC DNA]</scope>
    <source>
        <strain evidence="3 4">MCCC 1K03283</strain>
    </source>
</reference>
<dbReference type="InterPro" id="IPR013830">
    <property type="entry name" value="SGNH_hydro"/>
</dbReference>
<keyword evidence="4" id="KW-1185">Reference proteome</keyword>
<dbReference type="Gene3D" id="3.40.50.1110">
    <property type="entry name" value="SGNH hydrolase"/>
    <property type="match status" value="1"/>
</dbReference>
<dbReference type="InterPro" id="IPR008265">
    <property type="entry name" value="Lipase_GDSL_AS"/>
</dbReference>
<organism evidence="3 4">
    <name type="scientific">Thalassotalea litorea</name>
    <dbReference type="NCBI Taxonomy" id="2020715"/>
    <lineage>
        <taxon>Bacteria</taxon>
        <taxon>Pseudomonadati</taxon>
        <taxon>Pseudomonadota</taxon>
        <taxon>Gammaproteobacteria</taxon>
        <taxon>Alteromonadales</taxon>
        <taxon>Colwelliaceae</taxon>
        <taxon>Thalassotalea</taxon>
    </lineage>
</organism>
<dbReference type="PANTHER" id="PTHR30383:SF24">
    <property type="entry name" value="THIOESTERASE 1_PROTEASE 1_LYSOPHOSPHOLIPASE L1"/>
    <property type="match status" value="1"/>
</dbReference>
<dbReference type="SUPFAM" id="SSF52266">
    <property type="entry name" value="SGNH hydrolase"/>
    <property type="match status" value="1"/>
</dbReference>
<comment type="caution">
    <text evidence="3">The sequence shown here is derived from an EMBL/GenBank/DDBJ whole genome shotgun (WGS) entry which is preliminary data.</text>
</comment>
<proteinExistence type="predicted"/>
<dbReference type="InterPro" id="IPR036514">
    <property type="entry name" value="SGNH_hydro_sf"/>
</dbReference>
<dbReference type="Pfam" id="PF13472">
    <property type="entry name" value="Lipase_GDSL_2"/>
    <property type="match status" value="1"/>
</dbReference>
<dbReference type="AlphaFoldDB" id="A0A5R9IQR3"/>
<dbReference type="GO" id="GO:0006629">
    <property type="term" value="P:lipid metabolic process"/>
    <property type="evidence" value="ECO:0007669"/>
    <property type="project" value="InterPro"/>
</dbReference>
<keyword evidence="1" id="KW-0732">Signal</keyword>
<dbReference type="PANTHER" id="PTHR30383">
    <property type="entry name" value="THIOESTERASE 1/PROTEASE 1/LYSOPHOSPHOLIPASE L1"/>
    <property type="match status" value="1"/>
</dbReference>
<feature type="domain" description="SGNH hydrolase-type esterase" evidence="2">
    <location>
        <begin position="35"/>
        <end position="184"/>
    </location>
</feature>
<dbReference type="Proteomes" id="UP000307790">
    <property type="component" value="Unassembled WGS sequence"/>
</dbReference>
<evidence type="ECO:0000256" key="1">
    <source>
        <dbReference type="SAM" id="SignalP"/>
    </source>
</evidence>
<protein>
    <submittedName>
        <fullName evidence="3">Arylesterase</fullName>
    </submittedName>
</protein>
<dbReference type="OrthoDB" id="9786188at2"/>
<dbReference type="GO" id="GO:0004622">
    <property type="term" value="F:phosphatidylcholine lysophospholipase activity"/>
    <property type="evidence" value="ECO:0007669"/>
    <property type="project" value="TreeGrafter"/>
</dbReference>
<feature type="chain" id="PRO_5024413467" evidence="1">
    <location>
        <begin position="19"/>
        <end position="201"/>
    </location>
</feature>
<evidence type="ECO:0000313" key="3">
    <source>
        <dbReference type="EMBL" id="TLU64228.1"/>
    </source>
</evidence>
<accession>A0A5R9IQR3</accession>
<dbReference type="EMBL" id="VCBC01000012">
    <property type="protein sequence ID" value="TLU64228.1"/>
    <property type="molecule type" value="Genomic_DNA"/>
</dbReference>
<name>A0A5R9IQR3_9GAMM</name>